<dbReference type="PANTHER" id="PTHR34678:SF1">
    <property type="entry name" value="LARGE RIBOSOMAL SUBUNIT PROTEIN CL37"/>
    <property type="match status" value="1"/>
</dbReference>
<protein>
    <recommendedName>
        <fullName evidence="6">50S ribosomal protein 5, chloroplastic</fullName>
    </recommendedName>
</protein>
<proteinExistence type="predicted"/>
<organism evidence="4 5">
    <name type="scientific">Sphagnum troendelagicum</name>
    <dbReference type="NCBI Taxonomy" id="128251"/>
    <lineage>
        <taxon>Eukaryota</taxon>
        <taxon>Viridiplantae</taxon>
        <taxon>Streptophyta</taxon>
        <taxon>Embryophyta</taxon>
        <taxon>Bryophyta</taxon>
        <taxon>Sphagnophytina</taxon>
        <taxon>Sphagnopsida</taxon>
        <taxon>Sphagnales</taxon>
        <taxon>Sphagnaceae</taxon>
        <taxon>Sphagnum</taxon>
    </lineage>
</organism>
<feature type="signal peptide" evidence="3">
    <location>
        <begin position="1"/>
        <end position="18"/>
    </location>
</feature>
<feature type="region of interest" description="Disordered" evidence="2">
    <location>
        <begin position="114"/>
        <end position="133"/>
    </location>
</feature>
<gene>
    <name evidence="4" type="ORF">CSSPTR1EN2_LOCUS7095</name>
</gene>
<dbReference type="InterPro" id="IPR040307">
    <property type="entry name" value="Ribosomal_cL37"/>
</dbReference>
<evidence type="ECO:0000313" key="4">
    <source>
        <dbReference type="EMBL" id="CAK9203856.1"/>
    </source>
</evidence>
<sequence length="133" mass="14336">MALASSLSSLSCLSISSASCSVASSPSQQRKKSFISPLPSNSLVTTPLVARKVVTEERNVVVRAAAEVVVATEAGSVAEAPPADGISTLLSEKELLKRKAKRAELRRKRLVRKRKLRKKGKWPPSKMAKLKNV</sequence>
<evidence type="ECO:0008006" key="6">
    <source>
        <dbReference type="Google" id="ProtNLM"/>
    </source>
</evidence>
<evidence type="ECO:0000256" key="3">
    <source>
        <dbReference type="SAM" id="SignalP"/>
    </source>
</evidence>
<feature type="region of interest" description="Disordered" evidence="2">
    <location>
        <begin position="23"/>
        <end position="42"/>
    </location>
</feature>
<evidence type="ECO:0000256" key="2">
    <source>
        <dbReference type="SAM" id="MobiDB-lite"/>
    </source>
</evidence>
<keyword evidence="5" id="KW-1185">Reference proteome</keyword>
<dbReference type="Proteomes" id="UP001497512">
    <property type="component" value="Chromosome 14"/>
</dbReference>
<dbReference type="PANTHER" id="PTHR34678">
    <property type="entry name" value="50S RIBOSOMAL PROTEIN 5, CHLOROPLASTIC"/>
    <property type="match status" value="1"/>
</dbReference>
<feature type="coiled-coil region" evidence="1">
    <location>
        <begin position="86"/>
        <end position="113"/>
    </location>
</feature>
<keyword evidence="3" id="KW-0732">Signal</keyword>
<evidence type="ECO:0000256" key="1">
    <source>
        <dbReference type="SAM" id="Coils"/>
    </source>
</evidence>
<reference evidence="4" key="1">
    <citation type="submission" date="2024-02" db="EMBL/GenBank/DDBJ databases">
        <authorList>
            <consortium name="ELIXIR-Norway"/>
            <consortium name="Elixir Norway"/>
        </authorList>
    </citation>
    <scope>NUCLEOTIDE SEQUENCE</scope>
</reference>
<keyword evidence="1" id="KW-0175">Coiled coil</keyword>
<evidence type="ECO:0000313" key="5">
    <source>
        <dbReference type="Proteomes" id="UP001497512"/>
    </source>
</evidence>
<dbReference type="EMBL" id="OZ019906">
    <property type="protein sequence ID" value="CAK9203856.1"/>
    <property type="molecule type" value="Genomic_DNA"/>
</dbReference>
<feature type="chain" id="PRO_5045437573" description="50S ribosomal protein 5, chloroplastic" evidence="3">
    <location>
        <begin position="19"/>
        <end position="133"/>
    </location>
</feature>
<name>A0ABP0TSE6_9BRYO</name>
<accession>A0ABP0TSE6</accession>